<dbReference type="OrthoDB" id="416253at2759"/>
<dbReference type="AlphaFoldDB" id="A0A7S3ZJM6"/>
<dbReference type="PANTHER" id="PTHR43827:SF3">
    <property type="entry name" value="NADP-DEPENDENT OXIDOREDUCTASE DOMAIN-CONTAINING PROTEIN"/>
    <property type="match status" value="1"/>
</dbReference>
<reference evidence="6" key="2">
    <citation type="submission" date="2021-11" db="EMBL/GenBank/DDBJ databases">
        <authorList>
            <consortium name="Genoscope - CEA"/>
            <person name="William W."/>
        </authorList>
    </citation>
    <scope>NUCLEOTIDE SEQUENCE</scope>
</reference>
<dbReference type="InterPro" id="IPR036812">
    <property type="entry name" value="NAD(P)_OxRdtase_dom_sf"/>
</dbReference>
<accession>A0A7S3ZJM6</accession>
<evidence type="ECO:0000313" key="5">
    <source>
        <dbReference type="EMBL" id="CAE0685233.1"/>
    </source>
</evidence>
<evidence type="ECO:0000259" key="4">
    <source>
        <dbReference type="Pfam" id="PF00248"/>
    </source>
</evidence>
<proteinExistence type="inferred from homology"/>
<evidence type="ECO:0000256" key="1">
    <source>
        <dbReference type="ARBA" id="ARBA00007905"/>
    </source>
</evidence>
<dbReference type="EMBL" id="CAKKNE010000001">
    <property type="protein sequence ID" value="CAH0365384.1"/>
    <property type="molecule type" value="Genomic_DNA"/>
</dbReference>
<comment type="similarity">
    <text evidence="1">Belongs to the aldo/keto reductase family.</text>
</comment>
<dbReference type="InterPro" id="IPR018170">
    <property type="entry name" value="Aldo/ket_reductase_CS"/>
</dbReference>
<evidence type="ECO:0000313" key="7">
    <source>
        <dbReference type="Proteomes" id="UP000789595"/>
    </source>
</evidence>
<keyword evidence="7" id="KW-1185">Reference proteome</keyword>
<dbReference type="PROSITE" id="PS00062">
    <property type="entry name" value="ALDOKETO_REDUCTASE_2"/>
    <property type="match status" value="1"/>
</dbReference>
<gene>
    <name evidence="5" type="ORF">PCAL00307_LOCUS667</name>
    <name evidence="6" type="ORF">PECAL_1P18230</name>
</gene>
<protein>
    <recommendedName>
        <fullName evidence="4">NADP-dependent oxidoreductase domain-containing protein</fullName>
    </recommendedName>
</protein>
<dbReference type="Gene3D" id="3.20.20.100">
    <property type="entry name" value="NADP-dependent oxidoreductase domain"/>
    <property type="match status" value="1"/>
</dbReference>
<keyword evidence="2" id="KW-0521">NADP</keyword>
<dbReference type="SUPFAM" id="SSF51430">
    <property type="entry name" value="NAD(P)-linked oxidoreductase"/>
    <property type="match status" value="1"/>
</dbReference>
<dbReference type="PANTHER" id="PTHR43827">
    <property type="entry name" value="2,5-DIKETO-D-GLUCONIC ACID REDUCTASE"/>
    <property type="match status" value="1"/>
</dbReference>
<evidence type="ECO:0000313" key="6">
    <source>
        <dbReference type="EMBL" id="CAH0365384.1"/>
    </source>
</evidence>
<reference evidence="5" key="1">
    <citation type="submission" date="2021-01" db="EMBL/GenBank/DDBJ databases">
        <authorList>
            <person name="Corre E."/>
            <person name="Pelletier E."/>
            <person name="Niang G."/>
            <person name="Scheremetjew M."/>
            <person name="Finn R."/>
            <person name="Kale V."/>
            <person name="Holt S."/>
            <person name="Cochrane G."/>
            <person name="Meng A."/>
            <person name="Brown T."/>
            <person name="Cohen L."/>
        </authorList>
    </citation>
    <scope>NUCLEOTIDE SEQUENCE</scope>
    <source>
        <strain evidence="5">CCMP1756</strain>
    </source>
</reference>
<feature type="domain" description="NADP-dependent oxidoreductase" evidence="4">
    <location>
        <begin position="63"/>
        <end position="350"/>
    </location>
</feature>
<dbReference type="PRINTS" id="PR00069">
    <property type="entry name" value="ALDKETRDTASE"/>
</dbReference>
<dbReference type="EMBL" id="HBIW01000786">
    <property type="protein sequence ID" value="CAE0685233.1"/>
    <property type="molecule type" value="Transcribed_RNA"/>
</dbReference>
<organism evidence="5">
    <name type="scientific">Pelagomonas calceolata</name>
    <dbReference type="NCBI Taxonomy" id="35677"/>
    <lineage>
        <taxon>Eukaryota</taxon>
        <taxon>Sar</taxon>
        <taxon>Stramenopiles</taxon>
        <taxon>Ochrophyta</taxon>
        <taxon>Pelagophyceae</taxon>
        <taxon>Pelagomonadales</taxon>
        <taxon>Pelagomonadaceae</taxon>
        <taxon>Pelagomonas</taxon>
    </lineage>
</organism>
<dbReference type="Proteomes" id="UP000789595">
    <property type="component" value="Unassembled WGS sequence"/>
</dbReference>
<sequence>MLVIGALIITGATFLHGARRWRRESATRILLAPGAYTQPHPRPTSISMPLLANGINANHSVWLDAGGRHIDTAFIYGDDQQKSIGEAIRRSNINRGDLFITTKVACCPTLRCNKFCTSSNDVSAYDPAAQLNHSIELMGLGCPPARFAHRKSHGYARSTSCGFVDLALLHFPCSRFEDTLRAYKVLVDARDRGLTRAIGVSNFNASLLQALLDAVEAPSLGKAGARPAVVQNAFSVAGHPASHDGVGNACLEGSRLYGSTDETLELAHRAGIVFQAYSPLGGVSNVDVLGRREVRRIAEKYGRTPAQVAMRWLVQQRVGAVSATANPQHAAELLDVARFRLADADMAALSGLT</sequence>
<dbReference type="CDD" id="cd19071">
    <property type="entry name" value="AKR_AKR1-5-like"/>
    <property type="match status" value="1"/>
</dbReference>
<dbReference type="InterPro" id="IPR020471">
    <property type="entry name" value="AKR"/>
</dbReference>
<evidence type="ECO:0000256" key="2">
    <source>
        <dbReference type="ARBA" id="ARBA00022857"/>
    </source>
</evidence>
<dbReference type="InterPro" id="IPR023210">
    <property type="entry name" value="NADP_OxRdtase_dom"/>
</dbReference>
<dbReference type="Pfam" id="PF00248">
    <property type="entry name" value="Aldo_ket_red"/>
    <property type="match status" value="1"/>
</dbReference>
<dbReference type="GO" id="GO:0016616">
    <property type="term" value="F:oxidoreductase activity, acting on the CH-OH group of donors, NAD or NADP as acceptor"/>
    <property type="evidence" value="ECO:0007669"/>
    <property type="project" value="UniProtKB-ARBA"/>
</dbReference>
<keyword evidence="3" id="KW-0560">Oxidoreductase</keyword>
<evidence type="ECO:0000256" key="3">
    <source>
        <dbReference type="ARBA" id="ARBA00023002"/>
    </source>
</evidence>
<name>A0A7S3ZJM6_9STRA</name>